<accession>A0ABQ9JYN9</accession>
<sequence length="159" mass="18726">MNIRICSAYRTISTEGVGVIAGVPPIELLIEEIQEKYTGTDKTTAKRNLMDRWQEKWNRGKYGQWTYRLIPVIQTWLGRPYGEVDYFLTQALSGHGCFRKYLYDRRRAEADACKYCGGQDDPEHTLFVCRRWNDTRQKYTPRKGETFQCPKHDGRSYIQ</sequence>
<dbReference type="EMBL" id="JAPWTJ010000074">
    <property type="protein sequence ID" value="KAJ8983451.1"/>
    <property type="molecule type" value="Genomic_DNA"/>
</dbReference>
<proteinExistence type="predicted"/>
<evidence type="ECO:0000313" key="2">
    <source>
        <dbReference type="Proteomes" id="UP001162164"/>
    </source>
</evidence>
<reference evidence="1" key="1">
    <citation type="journal article" date="2023" name="Insect Mol. Biol.">
        <title>Genome sequencing provides insights into the evolution of gene families encoding plant cell wall-degrading enzymes in longhorned beetles.</title>
        <authorList>
            <person name="Shin N.R."/>
            <person name="Okamura Y."/>
            <person name="Kirsch R."/>
            <person name="Pauchet Y."/>
        </authorList>
    </citation>
    <scope>NUCLEOTIDE SEQUENCE</scope>
    <source>
        <strain evidence="1">MMC_N1</strain>
    </source>
</reference>
<organism evidence="1 2">
    <name type="scientific">Molorchus minor</name>
    <dbReference type="NCBI Taxonomy" id="1323400"/>
    <lineage>
        <taxon>Eukaryota</taxon>
        <taxon>Metazoa</taxon>
        <taxon>Ecdysozoa</taxon>
        <taxon>Arthropoda</taxon>
        <taxon>Hexapoda</taxon>
        <taxon>Insecta</taxon>
        <taxon>Pterygota</taxon>
        <taxon>Neoptera</taxon>
        <taxon>Endopterygota</taxon>
        <taxon>Coleoptera</taxon>
        <taxon>Polyphaga</taxon>
        <taxon>Cucujiformia</taxon>
        <taxon>Chrysomeloidea</taxon>
        <taxon>Cerambycidae</taxon>
        <taxon>Lamiinae</taxon>
        <taxon>Monochamini</taxon>
        <taxon>Molorchus</taxon>
    </lineage>
</organism>
<evidence type="ECO:0008006" key="3">
    <source>
        <dbReference type="Google" id="ProtNLM"/>
    </source>
</evidence>
<name>A0ABQ9JYN9_9CUCU</name>
<evidence type="ECO:0000313" key="1">
    <source>
        <dbReference type="EMBL" id="KAJ8983451.1"/>
    </source>
</evidence>
<comment type="caution">
    <text evidence="1">The sequence shown here is derived from an EMBL/GenBank/DDBJ whole genome shotgun (WGS) entry which is preliminary data.</text>
</comment>
<keyword evidence="2" id="KW-1185">Reference proteome</keyword>
<protein>
    <recommendedName>
        <fullName evidence="3">Reverse transcriptase</fullName>
    </recommendedName>
</protein>
<dbReference type="Proteomes" id="UP001162164">
    <property type="component" value="Unassembled WGS sequence"/>
</dbReference>
<gene>
    <name evidence="1" type="ORF">NQ317_013326</name>
</gene>